<keyword evidence="2" id="KW-0808">Transferase</keyword>
<dbReference type="PANTHER" id="PTHR34047:SF8">
    <property type="entry name" value="PROTEIN YKFC"/>
    <property type="match status" value="1"/>
</dbReference>
<gene>
    <name evidence="2" type="ORF">RVY80_09185</name>
</gene>
<keyword evidence="3" id="KW-1185">Reference proteome</keyword>
<evidence type="ECO:0000313" key="3">
    <source>
        <dbReference type="Proteomes" id="UP001272515"/>
    </source>
</evidence>
<comment type="caution">
    <text evidence="2">The sequence shown here is derived from an EMBL/GenBank/DDBJ whole genome shotgun (WGS) entry which is preliminary data.</text>
</comment>
<keyword evidence="2" id="KW-0548">Nucleotidyltransferase</keyword>
<reference evidence="2 3" key="1">
    <citation type="submission" date="2023-10" db="EMBL/GenBank/DDBJ databases">
        <title>Veillonella sp. nov., isolated from a pig farm feces dump.</title>
        <authorList>
            <person name="Chang Y.-H."/>
        </authorList>
    </citation>
    <scope>NUCLEOTIDE SEQUENCE [LARGE SCALE GENOMIC DNA]</scope>
    <source>
        <strain evidence="2 3">YH-vei2233</strain>
    </source>
</reference>
<keyword evidence="2" id="KW-0695">RNA-directed DNA polymerase</keyword>
<dbReference type="InterPro" id="IPR000477">
    <property type="entry name" value="RT_dom"/>
</dbReference>
<dbReference type="PROSITE" id="PS50878">
    <property type="entry name" value="RT_POL"/>
    <property type="match status" value="1"/>
</dbReference>
<accession>A0ABU3ZBB9</accession>
<feature type="domain" description="Reverse transcriptase" evidence="1">
    <location>
        <begin position="1"/>
        <end position="126"/>
    </location>
</feature>
<dbReference type="Proteomes" id="UP001272515">
    <property type="component" value="Unassembled WGS sequence"/>
</dbReference>
<dbReference type="InterPro" id="IPR043502">
    <property type="entry name" value="DNA/RNA_pol_sf"/>
</dbReference>
<dbReference type="SUPFAM" id="SSF56672">
    <property type="entry name" value="DNA/RNA polymerases"/>
    <property type="match status" value="1"/>
</dbReference>
<proteinExistence type="predicted"/>
<dbReference type="PANTHER" id="PTHR34047">
    <property type="entry name" value="NUCLEAR INTRON MATURASE 1, MITOCHONDRIAL-RELATED"/>
    <property type="match status" value="1"/>
</dbReference>
<evidence type="ECO:0000313" key="2">
    <source>
        <dbReference type="EMBL" id="MDV5088997.1"/>
    </source>
</evidence>
<name>A0ABU3ZBB9_9FIRM</name>
<sequence length="126" mass="14574">MIEPIFSDCSYGYRPNRSAQQAVKRVQQYAEEGYTYAVSLDLSKYFDTMNQHMLLNMVRVHVKDKRVIQLIKKFLRSGLMDNNRFVKTTEGTPQGGNLSPILANLYLDAFDKEFERIGGVRGRLFN</sequence>
<protein>
    <submittedName>
        <fullName evidence="2">Reverse transcriptase domain-containing protein</fullName>
    </submittedName>
</protein>
<dbReference type="Pfam" id="PF00078">
    <property type="entry name" value="RVT_1"/>
    <property type="match status" value="1"/>
</dbReference>
<organism evidence="2 3">
    <name type="scientific">Veillonella absiana</name>
    <dbReference type="NCBI Taxonomy" id="3079305"/>
    <lineage>
        <taxon>Bacteria</taxon>
        <taxon>Bacillati</taxon>
        <taxon>Bacillota</taxon>
        <taxon>Negativicutes</taxon>
        <taxon>Veillonellales</taxon>
        <taxon>Veillonellaceae</taxon>
        <taxon>Veillonella</taxon>
    </lineage>
</organism>
<dbReference type="InterPro" id="IPR051083">
    <property type="entry name" value="GrpII_Intron_Splice-Mob/Def"/>
</dbReference>
<dbReference type="GO" id="GO:0003964">
    <property type="term" value="F:RNA-directed DNA polymerase activity"/>
    <property type="evidence" value="ECO:0007669"/>
    <property type="project" value="UniProtKB-KW"/>
</dbReference>
<dbReference type="RefSeq" id="WP_317330359.1">
    <property type="nucleotide sequence ID" value="NZ_JAWJZB010000010.1"/>
</dbReference>
<evidence type="ECO:0000259" key="1">
    <source>
        <dbReference type="PROSITE" id="PS50878"/>
    </source>
</evidence>
<dbReference type="EMBL" id="JAWJZB010000010">
    <property type="protein sequence ID" value="MDV5088997.1"/>
    <property type="molecule type" value="Genomic_DNA"/>
</dbReference>
<dbReference type="CDD" id="cd01651">
    <property type="entry name" value="RT_G2_intron"/>
    <property type="match status" value="1"/>
</dbReference>